<dbReference type="PANTHER" id="PTHR40111:SF1">
    <property type="entry name" value="CEPHALOSPORIN-C DEACETYLASE"/>
    <property type="match status" value="1"/>
</dbReference>
<dbReference type="InterPro" id="IPR002471">
    <property type="entry name" value="Pept_S9_AS"/>
</dbReference>
<protein>
    <submittedName>
        <fullName evidence="5">Cephalosporin-C deacetylase</fullName>
    </submittedName>
</protein>
<accession>A0A1I2HNZ2</accession>
<feature type="active site" description="Charge relay system" evidence="2">
    <location>
        <position position="273"/>
    </location>
</feature>
<dbReference type="InterPro" id="IPR008391">
    <property type="entry name" value="AXE1_dom"/>
</dbReference>
<reference evidence="6" key="1">
    <citation type="submission" date="2016-10" db="EMBL/GenBank/DDBJ databases">
        <authorList>
            <person name="Varghese N."/>
            <person name="Submissions S."/>
        </authorList>
    </citation>
    <scope>NUCLEOTIDE SEQUENCE [LARGE SCALE GENOMIC DNA]</scope>
    <source>
        <strain evidence="6">DSM 19083</strain>
    </source>
</reference>
<dbReference type="GO" id="GO:0004252">
    <property type="term" value="F:serine-type endopeptidase activity"/>
    <property type="evidence" value="ECO:0007669"/>
    <property type="project" value="InterPro"/>
</dbReference>
<proteinExistence type="predicted"/>
<dbReference type="RefSeq" id="WP_093379127.1">
    <property type="nucleotide sequence ID" value="NZ_BNAN01000004.1"/>
</dbReference>
<evidence type="ECO:0000256" key="3">
    <source>
        <dbReference type="PIRSR" id="PIRSR639069-2"/>
    </source>
</evidence>
<gene>
    <name evidence="5" type="ORF">SAMN04488035_2419</name>
</gene>
<dbReference type="EMBL" id="FONZ01000004">
    <property type="protein sequence ID" value="SFF30446.1"/>
    <property type="molecule type" value="Genomic_DNA"/>
</dbReference>
<dbReference type="GO" id="GO:0006508">
    <property type="term" value="P:proteolysis"/>
    <property type="evidence" value="ECO:0007669"/>
    <property type="project" value="InterPro"/>
</dbReference>
<feature type="binding site" evidence="3">
    <location>
        <position position="92"/>
    </location>
    <ligand>
        <name>substrate</name>
    </ligand>
</feature>
<dbReference type="STRING" id="285351.SAMN04488035_2419"/>
<dbReference type="AlphaFoldDB" id="A0A1I2HNZ2"/>
<sequence>MALFDLPRAELERYLPDVAEPADLDAFWARTLQEARTHDLALRVEPVDTGLRLVEVFDVSFAGFGGQPIKAWLTVPAHRSGPLPAVVEYNGYGGGRGLPQGHLAFAAAGYASLFMDTRGQGSQWGDGGGTPDLAGSGPAHPGFLTRGLERPEDHYYRRVFTDAVRAVEAVRALDLVDPARVAVAGASQGGLIALAVAGLVPDLVGVMADVPFGCHFARAVEITDTTPYAEVTKYLAVHRDRAEQTFRTLSYVDGVNLGRRATAPLLSSVALMDTICPPSTVYAAFKHYGTRAGTTPDKTLEVYEFNNHEGGGGHQLARQLPWLHQNMAAAAPVAEAIR</sequence>
<evidence type="ECO:0000259" key="4">
    <source>
        <dbReference type="Pfam" id="PF05448"/>
    </source>
</evidence>
<dbReference type="GO" id="GO:0005976">
    <property type="term" value="P:polysaccharide metabolic process"/>
    <property type="evidence" value="ECO:0007669"/>
    <property type="project" value="TreeGrafter"/>
</dbReference>
<dbReference type="PROSITE" id="PS00708">
    <property type="entry name" value="PRO_ENDOPEP_SER"/>
    <property type="match status" value="1"/>
</dbReference>
<feature type="active site" description="Charge relay system" evidence="2">
    <location>
        <position position="308"/>
    </location>
</feature>
<dbReference type="Proteomes" id="UP000198520">
    <property type="component" value="Unassembled WGS sequence"/>
</dbReference>
<dbReference type="PANTHER" id="PTHR40111">
    <property type="entry name" value="CEPHALOSPORIN-C DEACETYLASE"/>
    <property type="match status" value="1"/>
</dbReference>
<keyword evidence="6" id="KW-1185">Reference proteome</keyword>
<feature type="active site" description="Nucleophile" evidence="2">
    <location>
        <position position="187"/>
    </location>
</feature>
<dbReference type="Gene3D" id="3.40.50.1820">
    <property type="entry name" value="alpha/beta hydrolase"/>
    <property type="match status" value="1"/>
</dbReference>
<dbReference type="GO" id="GO:0052689">
    <property type="term" value="F:carboxylic ester hydrolase activity"/>
    <property type="evidence" value="ECO:0007669"/>
    <property type="project" value="TreeGrafter"/>
</dbReference>
<keyword evidence="1" id="KW-0378">Hydrolase</keyword>
<dbReference type="InterPro" id="IPR029058">
    <property type="entry name" value="AB_hydrolase_fold"/>
</dbReference>
<evidence type="ECO:0000256" key="1">
    <source>
        <dbReference type="ARBA" id="ARBA00022801"/>
    </source>
</evidence>
<feature type="domain" description="Acetyl xylan esterase" evidence="4">
    <location>
        <begin position="1"/>
        <end position="325"/>
    </location>
</feature>
<evidence type="ECO:0000256" key="2">
    <source>
        <dbReference type="PIRSR" id="PIRSR639069-1"/>
    </source>
</evidence>
<name>A0A1I2HNZ2_9MICO</name>
<organism evidence="5 6">
    <name type="scientific">Flavimobilis marinus</name>
    <dbReference type="NCBI Taxonomy" id="285351"/>
    <lineage>
        <taxon>Bacteria</taxon>
        <taxon>Bacillati</taxon>
        <taxon>Actinomycetota</taxon>
        <taxon>Actinomycetes</taxon>
        <taxon>Micrococcales</taxon>
        <taxon>Jonesiaceae</taxon>
        <taxon>Flavimobilis</taxon>
    </lineage>
</organism>
<dbReference type="SUPFAM" id="SSF53474">
    <property type="entry name" value="alpha/beta-Hydrolases"/>
    <property type="match status" value="1"/>
</dbReference>
<dbReference type="Pfam" id="PF05448">
    <property type="entry name" value="AXE1"/>
    <property type="match status" value="1"/>
</dbReference>
<evidence type="ECO:0000313" key="6">
    <source>
        <dbReference type="Proteomes" id="UP000198520"/>
    </source>
</evidence>
<evidence type="ECO:0000313" key="5">
    <source>
        <dbReference type="EMBL" id="SFF30446.1"/>
    </source>
</evidence>
<dbReference type="InterPro" id="IPR039069">
    <property type="entry name" value="CE7"/>
</dbReference>
<dbReference type="OrthoDB" id="9770528at2"/>